<gene>
    <name evidence="1" type="ORF">S01H1_14621</name>
</gene>
<proteinExistence type="predicted"/>
<reference evidence="1" key="1">
    <citation type="journal article" date="2014" name="Front. Microbiol.">
        <title>High frequency of phylogenetically diverse reductive dehalogenase-homologous genes in deep subseafloor sedimentary metagenomes.</title>
        <authorList>
            <person name="Kawai M."/>
            <person name="Futagami T."/>
            <person name="Toyoda A."/>
            <person name="Takaki Y."/>
            <person name="Nishi S."/>
            <person name="Hori S."/>
            <person name="Arai W."/>
            <person name="Tsubouchi T."/>
            <person name="Morono Y."/>
            <person name="Uchiyama I."/>
            <person name="Ito T."/>
            <person name="Fujiyama A."/>
            <person name="Inagaki F."/>
            <person name="Takami H."/>
        </authorList>
    </citation>
    <scope>NUCLEOTIDE SEQUENCE</scope>
    <source>
        <strain evidence="1">Expedition CK06-06</strain>
    </source>
</reference>
<name>X0RVC9_9ZZZZ</name>
<comment type="caution">
    <text evidence="1">The sequence shown here is derived from an EMBL/GenBank/DDBJ whole genome shotgun (WGS) entry which is preliminary data.</text>
</comment>
<sequence length="139" mass="15300">MGGEDVLLPTPYFLLLDNTSARRASAPVGGLLHLSAGALWRPFWIAKAAKQDESHESFSRPFAPFVVRDTCLQDRTGTNWLLTSHTVCDTLDVRPYTLPGDAARRGAAILPVPDFGVSQLLSQLYNGTRINTDHTDVHR</sequence>
<organism evidence="1">
    <name type="scientific">marine sediment metagenome</name>
    <dbReference type="NCBI Taxonomy" id="412755"/>
    <lineage>
        <taxon>unclassified sequences</taxon>
        <taxon>metagenomes</taxon>
        <taxon>ecological metagenomes</taxon>
    </lineage>
</organism>
<dbReference type="EMBL" id="BARS01007611">
    <property type="protein sequence ID" value="GAF67712.1"/>
    <property type="molecule type" value="Genomic_DNA"/>
</dbReference>
<protein>
    <submittedName>
        <fullName evidence="1">Uncharacterized protein</fullName>
    </submittedName>
</protein>
<accession>X0RVC9</accession>
<evidence type="ECO:0000313" key="1">
    <source>
        <dbReference type="EMBL" id="GAF67712.1"/>
    </source>
</evidence>
<dbReference type="AlphaFoldDB" id="X0RVC9"/>